<proteinExistence type="inferred from homology"/>
<dbReference type="RefSeq" id="WP_380253207.1">
    <property type="nucleotide sequence ID" value="NZ_JBHUII010000010.1"/>
</dbReference>
<evidence type="ECO:0000256" key="4">
    <source>
        <dbReference type="ARBA" id="ARBA00023239"/>
    </source>
</evidence>
<reference evidence="7" key="1">
    <citation type="journal article" date="2019" name="Int. J. Syst. Evol. Microbiol.">
        <title>The Global Catalogue of Microorganisms (GCM) 10K type strain sequencing project: providing services to taxonomists for standard genome sequencing and annotation.</title>
        <authorList>
            <consortium name="The Broad Institute Genomics Platform"/>
            <consortium name="The Broad Institute Genome Sequencing Center for Infectious Disease"/>
            <person name="Wu L."/>
            <person name="Ma J."/>
        </authorList>
    </citation>
    <scope>NUCLEOTIDE SEQUENCE [LARGE SCALE GENOMIC DNA]</scope>
    <source>
        <strain evidence="7">CGMCC 4.7192</strain>
    </source>
</reference>
<comment type="similarity">
    <text evidence="2">Belongs to the KHG/KDPG aldolase family.</text>
</comment>
<dbReference type="GO" id="GO:0008674">
    <property type="term" value="F:2-dehydro-3-deoxy-6-phosphogalactonate aldolase activity"/>
    <property type="evidence" value="ECO:0007669"/>
    <property type="project" value="UniProtKB-EC"/>
</dbReference>
<dbReference type="SUPFAM" id="SSF51569">
    <property type="entry name" value="Aldolase"/>
    <property type="match status" value="1"/>
</dbReference>
<keyword evidence="5" id="KW-0119">Carbohydrate metabolism</keyword>
<keyword evidence="7" id="KW-1185">Reference proteome</keyword>
<evidence type="ECO:0000256" key="1">
    <source>
        <dbReference type="ARBA" id="ARBA00004761"/>
    </source>
</evidence>
<evidence type="ECO:0000256" key="3">
    <source>
        <dbReference type="ARBA" id="ARBA00011233"/>
    </source>
</evidence>
<gene>
    <name evidence="6" type="ORF">ACFSKO_15360</name>
</gene>
<evidence type="ECO:0000256" key="2">
    <source>
        <dbReference type="ARBA" id="ARBA00006906"/>
    </source>
</evidence>
<organism evidence="6 7">
    <name type="scientific">Kiloniella antarctica</name>
    <dbReference type="NCBI Taxonomy" id="1550907"/>
    <lineage>
        <taxon>Bacteria</taxon>
        <taxon>Pseudomonadati</taxon>
        <taxon>Pseudomonadota</taxon>
        <taxon>Alphaproteobacteria</taxon>
        <taxon>Rhodospirillales</taxon>
        <taxon>Kiloniellaceae</taxon>
        <taxon>Kiloniella</taxon>
    </lineage>
</organism>
<dbReference type="EMBL" id="JBHUII010000010">
    <property type="protein sequence ID" value="MFD2207004.1"/>
    <property type="molecule type" value="Genomic_DNA"/>
</dbReference>
<dbReference type="Proteomes" id="UP001597294">
    <property type="component" value="Unassembled WGS sequence"/>
</dbReference>
<comment type="subunit">
    <text evidence="3">Homotrimer.</text>
</comment>
<comment type="caution">
    <text evidence="6">The sequence shown here is derived from an EMBL/GenBank/DDBJ whole genome shotgun (WGS) entry which is preliminary data.</text>
</comment>
<accession>A0ABW5BMZ2</accession>
<dbReference type="EC" id="4.1.2.21" evidence="6"/>
<dbReference type="Pfam" id="PF01081">
    <property type="entry name" value="Aldolase"/>
    <property type="match status" value="1"/>
</dbReference>
<sequence>MFKDLKSRIEQMPLIAILRGITPEEVEDISDALVDNGIIFMEVTLNSLNWEESLRRIKARHGDHIILGAGTVLSEADVDRVKAVGGQVIISPNMDMDVIKRTKEHGLVSVPGCYTPSECFTALKAGADILKIFPADTLGVPFIKAISAVLPSGTPICPTGGVTAENMHTFMDAGVYAMGMGSALYKTGRSKEDVGVQATKLVKAFERAVLG</sequence>
<dbReference type="InterPro" id="IPR013785">
    <property type="entry name" value="Aldolase_TIM"/>
</dbReference>
<dbReference type="PANTHER" id="PTHR30246">
    <property type="entry name" value="2-KETO-3-DEOXY-6-PHOSPHOGLUCONATE ALDOLASE"/>
    <property type="match status" value="1"/>
</dbReference>
<protein>
    <submittedName>
        <fullName evidence="6">2-dehydro-3-deoxy-6-phosphogalactonate aldolase</fullName>
        <ecNumber evidence="6">4.1.2.21</ecNumber>
    </submittedName>
</protein>
<dbReference type="NCBIfam" id="NF006600">
    <property type="entry name" value="PRK09140.1"/>
    <property type="match status" value="1"/>
</dbReference>
<name>A0ABW5BMZ2_9PROT</name>
<dbReference type="InterPro" id="IPR000887">
    <property type="entry name" value="Aldlse_KDPG_KHG"/>
</dbReference>
<evidence type="ECO:0000313" key="7">
    <source>
        <dbReference type="Proteomes" id="UP001597294"/>
    </source>
</evidence>
<keyword evidence="4 6" id="KW-0456">Lyase</keyword>
<dbReference type="Gene3D" id="3.20.20.70">
    <property type="entry name" value="Aldolase class I"/>
    <property type="match status" value="1"/>
</dbReference>
<dbReference type="CDD" id="cd00452">
    <property type="entry name" value="KDPG_aldolase"/>
    <property type="match status" value="1"/>
</dbReference>
<dbReference type="PANTHER" id="PTHR30246:SF1">
    <property type="entry name" value="2-DEHYDRO-3-DEOXY-6-PHOSPHOGALACTONATE ALDOLASE-RELATED"/>
    <property type="match status" value="1"/>
</dbReference>
<evidence type="ECO:0000256" key="5">
    <source>
        <dbReference type="ARBA" id="ARBA00023277"/>
    </source>
</evidence>
<comment type="pathway">
    <text evidence="1">Carbohydrate acid metabolism.</text>
</comment>
<evidence type="ECO:0000313" key="6">
    <source>
        <dbReference type="EMBL" id="MFD2207004.1"/>
    </source>
</evidence>